<dbReference type="InterPro" id="IPR018076">
    <property type="entry name" value="T2SS_GspF_dom"/>
</dbReference>
<dbReference type="Pfam" id="PF00482">
    <property type="entry name" value="T2SSF"/>
    <property type="match status" value="1"/>
</dbReference>
<dbReference type="PANTHER" id="PTHR35007:SF2">
    <property type="entry name" value="PILUS ASSEMBLE PROTEIN"/>
    <property type="match status" value="1"/>
</dbReference>
<evidence type="ECO:0000256" key="5">
    <source>
        <dbReference type="ARBA" id="ARBA00023136"/>
    </source>
</evidence>
<keyword evidence="5 6" id="KW-0472">Membrane</keyword>
<reference evidence="8 9" key="1">
    <citation type="submission" date="2023-09" db="EMBL/GenBank/DDBJ databases">
        <title>Demequina sp. a novel bacteria isolated from Capsicum annuum.</title>
        <authorList>
            <person name="Humaira Z."/>
            <person name="Lee J."/>
            <person name="Cho D."/>
        </authorList>
    </citation>
    <scope>NUCLEOTIDE SEQUENCE [LARGE SCALE GENOMIC DNA]</scope>
    <source>
        <strain evidence="8 9">OYTSA14</strain>
    </source>
</reference>
<dbReference type="Gene3D" id="1.20.81.30">
    <property type="entry name" value="Type II secretion system (T2SS), domain F"/>
    <property type="match status" value="1"/>
</dbReference>
<feature type="transmembrane region" description="Helical" evidence="6">
    <location>
        <begin position="102"/>
        <end position="121"/>
    </location>
</feature>
<keyword evidence="2" id="KW-1003">Cell membrane</keyword>
<evidence type="ECO:0000256" key="6">
    <source>
        <dbReference type="SAM" id="Phobius"/>
    </source>
</evidence>
<evidence type="ECO:0000256" key="3">
    <source>
        <dbReference type="ARBA" id="ARBA00022692"/>
    </source>
</evidence>
<evidence type="ECO:0000256" key="1">
    <source>
        <dbReference type="ARBA" id="ARBA00004651"/>
    </source>
</evidence>
<evidence type="ECO:0000256" key="2">
    <source>
        <dbReference type="ARBA" id="ARBA00022475"/>
    </source>
</evidence>
<gene>
    <name evidence="8" type="ORF">RN606_03260</name>
</gene>
<keyword evidence="9" id="KW-1185">Reference proteome</keyword>
<evidence type="ECO:0000256" key="4">
    <source>
        <dbReference type="ARBA" id="ARBA00022989"/>
    </source>
</evidence>
<sequence length="304" mass="32132">MIPAILCGAALGAGLALALSWWQARRLTLAMRLAPSMPASRVLRVPMLSAASAPLLERLLAPVVRDAVHALERWGTSTAEIERRVRRAGWTTSPDQFRAGQVVWGALGLAVGLAASILLAASRGAAPAVLLILTLAAGAAGVVLRERALAVAVARREQRMLAELPAIAELLALSVSAGEGATGAMERVSRLAEGDLSQEIREVLARTRAGMPLAESLRVLAGATGLQAVRRFADTIATAVERGTPLADVLRAQAVDVREARRQSLMEDGGRREILMMIPVIFLILPVTVLFAAYPGLAALRLDF</sequence>
<dbReference type="EMBL" id="CP134879">
    <property type="protein sequence ID" value="WNM25180.1"/>
    <property type="molecule type" value="Genomic_DNA"/>
</dbReference>
<protein>
    <submittedName>
        <fullName evidence="8">Type II secretion system F family protein</fullName>
    </submittedName>
</protein>
<proteinExistence type="predicted"/>
<comment type="subcellular location">
    <subcellularLocation>
        <location evidence="1">Cell membrane</location>
        <topology evidence="1">Multi-pass membrane protein</topology>
    </subcellularLocation>
</comment>
<evidence type="ECO:0000313" key="9">
    <source>
        <dbReference type="Proteomes" id="UP001304125"/>
    </source>
</evidence>
<name>A0AA96F9G3_9MICO</name>
<dbReference type="InterPro" id="IPR042094">
    <property type="entry name" value="T2SS_GspF_sf"/>
</dbReference>
<organism evidence="8 9">
    <name type="scientific">Demequina capsici</name>
    <dbReference type="NCBI Taxonomy" id="3075620"/>
    <lineage>
        <taxon>Bacteria</taxon>
        <taxon>Bacillati</taxon>
        <taxon>Actinomycetota</taxon>
        <taxon>Actinomycetes</taxon>
        <taxon>Micrococcales</taxon>
        <taxon>Demequinaceae</taxon>
        <taxon>Demequina</taxon>
    </lineage>
</organism>
<feature type="domain" description="Type II secretion system protein GspF" evidence="7">
    <location>
        <begin position="168"/>
        <end position="291"/>
    </location>
</feature>
<dbReference type="PANTHER" id="PTHR35007">
    <property type="entry name" value="INTEGRAL MEMBRANE PROTEIN-RELATED"/>
    <property type="match status" value="1"/>
</dbReference>
<dbReference type="Proteomes" id="UP001304125">
    <property type="component" value="Chromosome"/>
</dbReference>
<dbReference type="AlphaFoldDB" id="A0AA96F9G3"/>
<feature type="transmembrane region" description="Helical" evidence="6">
    <location>
        <begin position="274"/>
        <end position="294"/>
    </location>
</feature>
<keyword evidence="3 6" id="KW-0812">Transmembrane</keyword>
<dbReference type="GO" id="GO:0005886">
    <property type="term" value="C:plasma membrane"/>
    <property type="evidence" value="ECO:0007669"/>
    <property type="project" value="UniProtKB-SubCell"/>
</dbReference>
<feature type="transmembrane region" description="Helical" evidence="6">
    <location>
        <begin position="128"/>
        <end position="144"/>
    </location>
</feature>
<dbReference type="RefSeq" id="WP_313499938.1">
    <property type="nucleotide sequence ID" value="NZ_CP134879.1"/>
</dbReference>
<keyword evidence="4 6" id="KW-1133">Transmembrane helix</keyword>
<evidence type="ECO:0000259" key="7">
    <source>
        <dbReference type="Pfam" id="PF00482"/>
    </source>
</evidence>
<accession>A0AA96F9G3</accession>
<evidence type="ECO:0000313" key="8">
    <source>
        <dbReference type="EMBL" id="WNM25180.1"/>
    </source>
</evidence>